<reference evidence="4" key="1">
    <citation type="submission" date="2025-08" db="UniProtKB">
        <authorList>
            <consortium name="Ensembl"/>
        </authorList>
    </citation>
    <scope>IDENTIFICATION</scope>
</reference>
<dbReference type="GO" id="GO:0030170">
    <property type="term" value="F:pyridoxal phosphate binding"/>
    <property type="evidence" value="ECO:0007669"/>
    <property type="project" value="InterPro"/>
</dbReference>
<accession>A0A8C7CYB9</accession>
<feature type="compositionally biased region" description="Polar residues" evidence="2">
    <location>
        <begin position="268"/>
        <end position="279"/>
    </location>
</feature>
<feature type="domain" description="Aminotransferase class I/classII large" evidence="3">
    <location>
        <begin position="88"/>
        <end position="244"/>
    </location>
</feature>
<dbReference type="GO" id="GO:0008483">
    <property type="term" value="F:transaminase activity"/>
    <property type="evidence" value="ECO:0007669"/>
    <property type="project" value="TreeGrafter"/>
</dbReference>
<dbReference type="PANTHER" id="PTHR43795:SF17">
    <property type="entry name" value="1-AMINOCYCLOPROPANE-1-CARBOXYLATE SYNTHASE-LIKE PROTEIN 1"/>
    <property type="match status" value="1"/>
</dbReference>
<dbReference type="Gene3D" id="3.90.1150.10">
    <property type="entry name" value="Aspartate Aminotransferase, domain 1"/>
    <property type="match status" value="1"/>
</dbReference>
<dbReference type="InterPro" id="IPR004839">
    <property type="entry name" value="Aminotransferase_I/II_large"/>
</dbReference>
<evidence type="ECO:0000256" key="2">
    <source>
        <dbReference type="SAM" id="MobiDB-lite"/>
    </source>
</evidence>
<evidence type="ECO:0000313" key="4">
    <source>
        <dbReference type="Ensembl" id="ENSOKIP00005005774.1"/>
    </source>
</evidence>
<keyword evidence="1" id="KW-0663">Pyridoxal phosphate</keyword>
<feature type="compositionally biased region" description="Basic and acidic residues" evidence="2">
    <location>
        <begin position="280"/>
        <end position="296"/>
    </location>
</feature>
<reference evidence="4" key="2">
    <citation type="submission" date="2025-09" db="UniProtKB">
        <authorList>
            <consortium name="Ensembl"/>
        </authorList>
    </citation>
    <scope>IDENTIFICATION</scope>
</reference>
<name>A0A8C7CYB9_ONCKI</name>
<protein>
    <recommendedName>
        <fullName evidence="3">Aminotransferase class I/classII large domain-containing protein</fullName>
    </recommendedName>
</protein>
<dbReference type="Gene3D" id="3.40.640.10">
    <property type="entry name" value="Type I PLP-dependent aspartate aminotransferase-like (Major domain)"/>
    <property type="match status" value="1"/>
</dbReference>
<feature type="region of interest" description="Disordered" evidence="2">
    <location>
        <begin position="264"/>
        <end position="334"/>
    </location>
</feature>
<dbReference type="InterPro" id="IPR015421">
    <property type="entry name" value="PyrdxlP-dep_Trfase_major"/>
</dbReference>
<keyword evidence="5" id="KW-1185">Reference proteome</keyword>
<dbReference type="Pfam" id="PF00155">
    <property type="entry name" value="Aminotran_1_2"/>
    <property type="match status" value="1"/>
</dbReference>
<organism evidence="4 5">
    <name type="scientific">Oncorhynchus kisutch</name>
    <name type="common">Coho salmon</name>
    <name type="synonym">Salmo kisutch</name>
    <dbReference type="NCBI Taxonomy" id="8019"/>
    <lineage>
        <taxon>Eukaryota</taxon>
        <taxon>Metazoa</taxon>
        <taxon>Chordata</taxon>
        <taxon>Craniata</taxon>
        <taxon>Vertebrata</taxon>
        <taxon>Euteleostomi</taxon>
        <taxon>Actinopterygii</taxon>
        <taxon>Neopterygii</taxon>
        <taxon>Teleostei</taxon>
        <taxon>Protacanthopterygii</taxon>
        <taxon>Salmoniformes</taxon>
        <taxon>Salmonidae</taxon>
        <taxon>Salmoninae</taxon>
        <taxon>Oncorhynchus</taxon>
    </lineage>
</organism>
<dbReference type="AlphaFoldDB" id="A0A8C7CYB9"/>
<dbReference type="Proteomes" id="UP000694557">
    <property type="component" value="Unassembled WGS sequence"/>
</dbReference>
<dbReference type="GO" id="GO:0006520">
    <property type="term" value="P:amino acid metabolic process"/>
    <property type="evidence" value="ECO:0007669"/>
    <property type="project" value="TreeGrafter"/>
</dbReference>
<feature type="compositionally biased region" description="Basic and acidic residues" evidence="2">
    <location>
        <begin position="318"/>
        <end position="328"/>
    </location>
</feature>
<evidence type="ECO:0000259" key="3">
    <source>
        <dbReference type="Pfam" id="PF00155"/>
    </source>
</evidence>
<sequence length="385" mass="44089">MLATLCVAKTSGHSVYLFCRGNSIRQHQGILQEGYTQYHADKYHDTDNPNVKNESLLCPSLPQMTQPDMQHIDPALLLYHDWKGHHLHECHTIVDEVYMLTVYEETATFHSRTHVMWGIRLCDGRVCVGTVYSDNRDLVEALDKLWMLHGVPDPIQHQVARLLQDRLRMQAAHRYMTEELQSLGVHYLHQPAGFYIWADLRKYQREPSFVEELSLWRCLLKYKVALSCGQAFHCYTPGWFCIVFTDRHQYLTLGMQRIRKALEETDKATSTPDIGTTNEATEKEGTKMTSKRDTTGSHKAVAVKSTPLPKNSSSSEEPGEKDNPDPDMSHPTSSLDSLIGALRQQIRSSDWLEKNTPELSAGQEPELLDVFKGFLFIFTFSYIVE</sequence>
<dbReference type="InterPro" id="IPR015422">
    <property type="entry name" value="PyrdxlP-dep_Trfase_small"/>
</dbReference>
<evidence type="ECO:0000256" key="1">
    <source>
        <dbReference type="ARBA" id="ARBA00022898"/>
    </source>
</evidence>
<proteinExistence type="predicted"/>
<dbReference type="InterPro" id="IPR050478">
    <property type="entry name" value="Ethylene_sulfur-biosynth"/>
</dbReference>
<dbReference type="PANTHER" id="PTHR43795">
    <property type="entry name" value="BIFUNCTIONAL ASPARTATE AMINOTRANSFERASE AND GLUTAMATE/ASPARTATE-PREPHENATE AMINOTRANSFERASE-RELATED"/>
    <property type="match status" value="1"/>
</dbReference>
<dbReference type="GeneTree" id="ENSGT00940000164760"/>
<dbReference type="Ensembl" id="ENSOKIT00005006154.1">
    <property type="protein sequence ID" value="ENSOKIP00005005774.1"/>
    <property type="gene ID" value="ENSOKIG00005002670.1"/>
</dbReference>
<dbReference type="InterPro" id="IPR015424">
    <property type="entry name" value="PyrdxlP-dep_Trfase"/>
</dbReference>
<evidence type="ECO:0000313" key="5">
    <source>
        <dbReference type="Proteomes" id="UP000694557"/>
    </source>
</evidence>
<dbReference type="SUPFAM" id="SSF53383">
    <property type="entry name" value="PLP-dependent transferases"/>
    <property type="match status" value="1"/>
</dbReference>